<reference evidence="5" key="1">
    <citation type="journal article" date="2014" name="Front. Microbiol.">
        <title>High frequency of phylogenetically diverse reductive dehalogenase-homologous genes in deep subseafloor sedimentary metagenomes.</title>
        <authorList>
            <person name="Kawai M."/>
            <person name="Futagami T."/>
            <person name="Toyoda A."/>
            <person name="Takaki Y."/>
            <person name="Nishi S."/>
            <person name="Hori S."/>
            <person name="Arai W."/>
            <person name="Tsubouchi T."/>
            <person name="Morono Y."/>
            <person name="Uchiyama I."/>
            <person name="Ito T."/>
            <person name="Fujiyama A."/>
            <person name="Inagaki F."/>
            <person name="Takami H."/>
        </authorList>
    </citation>
    <scope>NUCLEOTIDE SEQUENCE</scope>
    <source>
        <strain evidence="5">Expedition CK06-06</strain>
    </source>
</reference>
<dbReference type="Pfam" id="PF08774">
    <property type="entry name" value="VRR_NUC"/>
    <property type="match status" value="1"/>
</dbReference>
<accession>X1G042</accession>
<sequence length="295" mass="35097">LIGIIERLISNFTDNRSGLPDLIVYDDKSFFFSEVKSAKDKISEKQREWHDFLSKTLGSKVEIFLINHTDSQIKKIEALNTPKTKEITVSFGDSSSKKREQAIRFMQEQESYFLAGKEKERIYGAKFVITEDDIEKLYTILNLTSGWKTQKIEIDGEIIKSTKLRNSLWCLREKVKQGASLDYCKRREYDNKPNKFGCRNFYLHELENEEWQDYGYVDTVKGEWIFDHKKINEKIEEEISRVKYCPLFDVKKIRRLVKEIPQKIDPKIDKDWGLISNDYKTWFWHENRWLDTFGA</sequence>
<comment type="caution">
    <text evidence="5">The sequence shown here is derived from an EMBL/GenBank/DDBJ whole genome shotgun (WGS) entry which is preliminary data.</text>
</comment>
<dbReference type="AlphaFoldDB" id="X1G042"/>
<protein>
    <recommendedName>
        <fullName evidence="4">VRR-NUC domain-containing protein</fullName>
    </recommendedName>
</protein>
<dbReference type="InterPro" id="IPR011856">
    <property type="entry name" value="tRNA_endonuc-like_dom_sf"/>
</dbReference>
<comment type="cofactor">
    <cofactor evidence="1">
        <name>Mg(2+)</name>
        <dbReference type="ChEBI" id="CHEBI:18420"/>
    </cofactor>
</comment>
<evidence type="ECO:0000256" key="3">
    <source>
        <dbReference type="ARBA" id="ARBA00022801"/>
    </source>
</evidence>
<dbReference type="EMBL" id="BARU01017999">
    <property type="protein sequence ID" value="GAH51276.1"/>
    <property type="molecule type" value="Genomic_DNA"/>
</dbReference>
<keyword evidence="2" id="KW-0540">Nuclease</keyword>
<proteinExistence type="predicted"/>
<feature type="domain" description="VRR-NUC" evidence="4">
    <location>
        <begin position="3"/>
        <end position="63"/>
    </location>
</feature>
<gene>
    <name evidence="5" type="ORF">S03H2_29792</name>
</gene>
<evidence type="ECO:0000256" key="2">
    <source>
        <dbReference type="ARBA" id="ARBA00022722"/>
    </source>
</evidence>
<organism evidence="5">
    <name type="scientific">marine sediment metagenome</name>
    <dbReference type="NCBI Taxonomy" id="412755"/>
    <lineage>
        <taxon>unclassified sequences</taxon>
        <taxon>metagenomes</taxon>
        <taxon>ecological metagenomes</taxon>
    </lineage>
</organism>
<evidence type="ECO:0000259" key="4">
    <source>
        <dbReference type="Pfam" id="PF08774"/>
    </source>
</evidence>
<dbReference type="InterPro" id="IPR014883">
    <property type="entry name" value="VRR_NUC"/>
</dbReference>
<name>X1G042_9ZZZZ</name>
<evidence type="ECO:0000256" key="1">
    <source>
        <dbReference type="ARBA" id="ARBA00001946"/>
    </source>
</evidence>
<feature type="non-terminal residue" evidence="5">
    <location>
        <position position="295"/>
    </location>
</feature>
<evidence type="ECO:0000313" key="5">
    <source>
        <dbReference type="EMBL" id="GAH51276.1"/>
    </source>
</evidence>
<dbReference type="GO" id="GO:0016788">
    <property type="term" value="F:hydrolase activity, acting on ester bonds"/>
    <property type="evidence" value="ECO:0007669"/>
    <property type="project" value="InterPro"/>
</dbReference>
<feature type="non-terminal residue" evidence="5">
    <location>
        <position position="1"/>
    </location>
</feature>
<dbReference type="GO" id="GO:0003676">
    <property type="term" value="F:nucleic acid binding"/>
    <property type="evidence" value="ECO:0007669"/>
    <property type="project" value="InterPro"/>
</dbReference>
<dbReference type="Gene3D" id="3.40.1350.10">
    <property type="match status" value="1"/>
</dbReference>
<keyword evidence="3" id="KW-0378">Hydrolase</keyword>
<dbReference type="GO" id="GO:0004518">
    <property type="term" value="F:nuclease activity"/>
    <property type="evidence" value="ECO:0007669"/>
    <property type="project" value="UniProtKB-KW"/>
</dbReference>